<comment type="caution">
    <text evidence="2">The sequence shown here is derived from an EMBL/GenBank/DDBJ whole genome shotgun (WGS) entry which is preliminary data.</text>
</comment>
<dbReference type="EMBL" id="VRLW01000001">
    <property type="protein sequence ID" value="KAA1258934.1"/>
    <property type="molecule type" value="Genomic_DNA"/>
</dbReference>
<proteinExistence type="predicted"/>
<dbReference type="Pfam" id="PF13175">
    <property type="entry name" value="AAA_15"/>
    <property type="match status" value="1"/>
</dbReference>
<keyword evidence="3" id="KW-1185">Reference proteome</keyword>
<gene>
    <name evidence="2" type="ORF">LF1_14580</name>
</gene>
<reference evidence="2 3" key="1">
    <citation type="submission" date="2019-08" db="EMBL/GenBank/DDBJ databases">
        <title>Deep-cultivation of Planctomycetes and their phenomic and genomic characterization uncovers novel biology.</title>
        <authorList>
            <person name="Wiegand S."/>
            <person name="Jogler M."/>
            <person name="Boedeker C."/>
            <person name="Pinto D."/>
            <person name="Vollmers J."/>
            <person name="Rivas-Marin E."/>
            <person name="Kohn T."/>
            <person name="Peeters S.H."/>
            <person name="Heuer A."/>
            <person name="Rast P."/>
            <person name="Oberbeckmann S."/>
            <person name="Bunk B."/>
            <person name="Jeske O."/>
            <person name="Meyerdierks A."/>
            <person name="Storesund J.E."/>
            <person name="Kallscheuer N."/>
            <person name="Luecker S."/>
            <person name="Lage O.M."/>
            <person name="Pohl T."/>
            <person name="Merkel B.J."/>
            <person name="Hornburger P."/>
            <person name="Mueller R.-W."/>
            <person name="Bruemmer F."/>
            <person name="Labrenz M."/>
            <person name="Spormann A.M."/>
            <person name="Op Den Camp H."/>
            <person name="Overmann J."/>
            <person name="Amann R."/>
            <person name="Jetten M.S.M."/>
            <person name="Mascher T."/>
            <person name="Medema M.H."/>
            <person name="Devos D.P."/>
            <person name="Kaster A.-K."/>
            <person name="Ovreas L."/>
            <person name="Rohde M."/>
            <person name="Galperin M.Y."/>
            <person name="Jogler C."/>
        </authorList>
    </citation>
    <scope>NUCLEOTIDE SEQUENCE [LARGE SCALE GENOMIC DNA]</scope>
    <source>
        <strain evidence="2 3">LF1</strain>
    </source>
</reference>
<dbReference type="SUPFAM" id="SSF52540">
    <property type="entry name" value="P-loop containing nucleoside triphosphate hydrolases"/>
    <property type="match status" value="1"/>
</dbReference>
<dbReference type="InterPro" id="IPR027417">
    <property type="entry name" value="P-loop_NTPase"/>
</dbReference>
<evidence type="ECO:0000313" key="2">
    <source>
        <dbReference type="EMBL" id="KAA1258934.1"/>
    </source>
</evidence>
<feature type="domain" description="Endonuclease GajA/Old nuclease/RecF-like AAA" evidence="1">
    <location>
        <begin position="200"/>
        <end position="320"/>
    </location>
</feature>
<dbReference type="OrthoDB" id="308933at2"/>
<dbReference type="Gene3D" id="3.40.50.300">
    <property type="entry name" value="P-loop containing nucleotide triphosphate hydrolases"/>
    <property type="match status" value="1"/>
</dbReference>
<dbReference type="Proteomes" id="UP000322699">
    <property type="component" value="Unassembled WGS sequence"/>
</dbReference>
<dbReference type="InterPro" id="IPR051396">
    <property type="entry name" value="Bact_Antivir_Def_Nuclease"/>
</dbReference>
<evidence type="ECO:0000313" key="3">
    <source>
        <dbReference type="Proteomes" id="UP000322699"/>
    </source>
</evidence>
<name>A0A5B1CI44_9BACT</name>
<dbReference type="AlphaFoldDB" id="A0A5B1CI44"/>
<dbReference type="PANTHER" id="PTHR43581">
    <property type="entry name" value="ATP/GTP PHOSPHATASE"/>
    <property type="match status" value="1"/>
</dbReference>
<dbReference type="PANTHER" id="PTHR43581:SF4">
    <property type="entry name" value="ATP_GTP PHOSPHATASE"/>
    <property type="match status" value="1"/>
</dbReference>
<sequence>MVPQMEISSAKFKGRSCFKDSWAGFDEFKPITVIIGRNNTGKSRLLEFVEHLCEGKPTKKKWQLSLTGNMDEDFLKSCFPMNMSGGELGGHHWDSHGRHLIDVFVEWKANGGQITLETELPNDNPRVGHSQAKARQSNVSQSLSRVQLPFKGKQFKHLLADRDVQPEVAVVELSLASNGVGATNIVRRYITSTSLNRDLIQAKLLEALNEIFSGDGAFTEVQVQMHDGGDDENWEIFLGEESKGLISLSQSGSGLKTIFLVLLNLIALPELENSEPSGFVFAFEELENNLHPALQRRLMDYISEYSERHSATFFLTTHSNVTLDFFSRLDSAQIIHVSHDGKSAHTRTIEAHFDRAGIITELGAKPSDLLQANGVLWLEGPSDRVYLNRWIDIYSDGQLVEGQHYQCAYYGGAVLARMQFTDEESADDELTNLLRVNPNIAVVCDGDRTAETGEGSHIKGRVKRVKEEVAKIKNGHIWITDAKEIENYLTLVSVQGFSKATPNTSPKKRGRFFPSETSTSNYLKDQLGRKSVDKVELAMHAAPLMTKADLDGRFDLSVEVMKIVETIKAWNA</sequence>
<accession>A0A5B1CI44</accession>
<dbReference type="InterPro" id="IPR041685">
    <property type="entry name" value="AAA_GajA/Old/RecF-like"/>
</dbReference>
<organism evidence="2 3">
    <name type="scientific">Rubripirellula obstinata</name>
    <dbReference type="NCBI Taxonomy" id="406547"/>
    <lineage>
        <taxon>Bacteria</taxon>
        <taxon>Pseudomonadati</taxon>
        <taxon>Planctomycetota</taxon>
        <taxon>Planctomycetia</taxon>
        <taxon>Pirellulales</taxon>
        <taxon>Pirellulaceae</taxon>
        <taxon>Rubripirellula</taxon>
    </lineage>
</organism>
<evidence type="ECO:0000259" key="1">
    <source>
        <dbReference type="Pfam" id="PF13175"/>
    </source>
</evidence>
<protein>
    <recommendedName>
        <fullName evidence="1">Endonuclease GajA/Old nuclease/RecF-like AAA domain-containing protein</fullName>
    </recommendedName>
</protein>